<dbReference type="Proteomes" id="UP000887575">
    <property type="component" value="Unassembled WGS sequence"/>
</dbReference>
<feature type="compositionally biased region" description="Polar residues" evidence="1">
    <location>
        <begin position="83"/>
        <end position="95"/>
    </location>
</feature>
<dbReference type="AlphaFoldDB" id="A0AAF3J6P2"/>
<reference evidence="3" key="1">
    <citation type="submission" date="2024-02" db="UniProtKB">
        <authorList>
            <consortium name="WormBaseParasite"/>
        </authorList>
    </citation>
    <scope>IDENTIFICATION</scope>
</reference>
<feature type="region of interest" description="Disordered" evidence="1">
    <location>
        <begin position="1"/>
        <end position="33"/>
    </location>
</feature>
<accession>A0AAF3J6P2</accession>
<feature type="compositionally biased region" description="Basic and acidic residues" evidence="1">
    <location>
        <begin position="97"/>
        <end position="106"/>
    </location>
</feature>
<proteinExistence type="predicted"/>
<keyword evidence="2" id="KW-1185">Reference proteome</keyword>
<feature type="region of interest" description="Disordered" evidence="1">
    <location>
        <begin position="72"/>
        <end position="106"/>
    </location>
</feature>
<evidence type="ECO:0000256" key="1">
    <source>
        <dbReference type="SAM" id="MobiDB-lite"/>
    </source>
</evidence>
<dbReference type="WBParaSite" id="MBELARI_LOCUS19577.2">
    <property type="protein sequence ID" value="MBELARI_LOCUS19577.2"/>
    <property type="gene ID" value="MBELARI_LOCUS19577"/>
</dbReference>
<protein>
    <submittedName>
        <fullName evidence="3">Uncharacterized protein</fullName>
    </submittedName>
</protein>
<evidence type="ECO:0000313" key="3">
    <source>
        <dbReference type="WBParaSite" id="MBELARI_LOCUS19577.2"/>
    </source>
</evidence>
<sequence length="106" mass="12025">MLSPAMLKSMGRRTSREVNLPLDGPRSRDSKGNLLPLLEEEEVIHYNGRRRASNHSILDFDGDSDRRHASLAGLRSREALPSRSGNRRASVTVMNAKQDREKEEDR</sequence>
<evidence type="ECO:0000313" key="2">
    <source>
        <dbReference type="Proteomes" id="UP000887575"/>
    </source>
</evidence>
<organism evidence="2 3">
    <name type="scientific">Mesorhabditis belari</name>
    <dbReference type="NCBI Taxonomy" id="2138241"/>
    <lineage>
        <taxon>Eukaryota</taxon>
        <taxon>Metazoa</taxon>
        <taxon>Ecdysozoa</taxon>
        <taxon>Nematoda</taxon>
        <taxon>Chromadorea</taxon>
        <taxon>Rhabditida</taxon>
        <taxon>Rhabditina</taxon>
        <taxon>Rhabditomorpha</taxon>
        <taxon>Rhabditoidea</taxon>
        <taxon>Rhabditidae</taxon>
        <taxon>Mesorhabditinae</taxon>
        <taxon>Mesorhabditis</taxon>
    </lineage>
</organism>
<name>A0AAF3J6P2_9BILA</name>